<reference evidence="4" key="1">
    <citation type="submission" date="2021-05" db="EMBL/GenBank/DDBJ databases">
        <authorList>
            <person name="Alioto T."/>
            <person name="Alioto T."/>
            <person name="Gomez Garrido J."/>
        </authorList>
    </citation>
    <scope>NUCLEOTIDE SEQUENCE</scope>
</reference>
<evidence type="ECO:0000256" key="2">
    <source>
        <dbReference type="SAM" id="MobiDB-lite"/>
    </source>
</evidence>
<dbReference type="InterPro" id="IPR041442">
    <property type="entry name" value="PIH1D1/2/3_CS-like"/>
</dbReference>
<proteinExistence type="inferred from homology"/>
<protein>
    <submittedName>
        <fullName evidence="4">Protein PIH1D3</fullName>
    </submittedName>
</protein>
<dbReference type="AlphaFoldDB" id="A0A8D9B9P6"/>
<evidence type="ECO:0000259" key="3">
    <source>
        <dbReference type="Pfam" id="PF18201"/>
    </source>
</evidence>
<dbReference type="PANTHER" id="PTHR21083:SF0">
    <property type="entry name" value="DYNEIN AXONEMAL ASSEMBLY FACTOR 6"/>
    <property type="match status" value="1"/>
</dbReference>
<evidence type="ECO:0000256" key="1">
    <source>
        <dbReference type="ARBA" id="ARBA00008511"/>
    </source>
</evidence>
<name>A0A8D9B9P6_9HEMI</name>
<feature type="region of interest" description="Disordered" evidence="2">
    <location>
        <begin position="1"/>
        <end position="97"/>
    </location>
</feature>
<accession>A0A8D9B9P6</accession>
<dbReference type="EMBL" id="HBUF01619671">
    <property type="protein sequence ID" value="CAG6780725.1"/>
    <property type="molecule type" value="Transcribed_RNA"/>
</dbReference>
<evidence type="ECO:0000313" key="4">
    <source>
        <dbReference type="EMBL" id="CAG6780725.1"/>
    </source>
</evidence>
<dbReference type="GO" id="GO:0070286">
    <property type="term" value="P:axonemal dynein complex assembly"/>
    <property type="evidence" value="ECO:0007669"/>
    <property type="project" value="InterPro"/>
</dbReference>
<feature type="domain" description="PIH1D1/2/3 CS-like" evidence="3">
    <location>
        <begin position="126"/>
        <end position="220"/>
    </location>
</feature>
<dbReference type="GO" id="GO:0045505">
    <property type="term" value="F:dynein intermediate chain binding"/>
    <property type="evidence" value="ECO:0007669"/>
    <property type="project" value="TreeGrafter"/>
</dbReference>
<dbReference type="Pfam" id="PF18201">
    <property type="entry name" value="PIH1_CS"/>
    <property type="match status" value="1"/>
</dbReference>
<feature type="compositionally biased region" description="Low complexity" evidence="2">
    <location>
        <begin position="15"/>
        <end position="27"/>
    </location>
</feature>
<sequence length="230" mass="25540">MDGGLFNASDLQCLSNLLNPGGSNNNEGESDEEEEARSGARGEVLNGGGPENPRFKVNIRRVNNEDDDDASQDNKASSACAKIGGGDTTQEQPGKVDPRWTIWEKDEIPTIDSVMDQDISLDPRAMPHYDIMYQQAVSSEDIYLQMGGKTPSSVSCEDMLLTVHLPNETRSTIDCDVTTQQVQLRSVHYRLSLPLPHAVLPHLCTATWDPDTEQLKLTLRLTREFDYVNF</sequence>
<comment type="similarity">
    <text evidence="1">Belongs to the PIH1 family.</text>
</comment>
<organism evidence="4">
    <name type="scientific">Cacopsylla melanoneura</name>
    <dbReference type="NCBI Taxonomy" id="428564"/>
    <lineage>
        <taxon>Eukaryota</taxon>
        <taxon>Metazoa</taxon>
        <taxon>Ecdysozoa</taxon>
        <taxon>Arthropoda</taxon>
        <taxon>Hexapoda</taxon>
        <taxon>Insecta</taxon>
        <taxon>Pterygota</taxon>
        <taxon>Neoptera</taxon>
        <taxon>Paraneoptera</taxon>
        <taxon>Hemiptera</taxon>
        <taxon>Sternorrhyncha</taxon>
        <taxon>Psylloidea</taxon>
        <taxon>Psyllidae</taxon>
        <taxon>Psyllinae</taxon>
        <taxon>Cacopsylla</taxon>
    </lineage>
</organism>
<dbReference type="InterPro" id="IPR026697">
    <property type="entry name" value="DNAAF6"/>
</dbReference>
<dbReference type="PANTHER" id="PTHR21083">
    <property type="entry name" value="TWISTER"/>
    <property type="match status" value="1"/>
</dbReference>
<dbReference type="GO" id="GO:0005737">
    <property type="term" value="C:cytoplasm"/>
    <property type="evidence" value="ECO:0007669"/>
    <property type="project" value="TreeGrafter"/>
</dbReference>
<dbReference type="GO" id="GO:0051087">
    <property type="term" value="F:protein-folding chaperone binding"/>
    <property type="evidence" value="ECO:0007669"/>
    <property type="project" value="InterPro"/>
</dbReference>